<evidence type="ECO:0000313" key="1">
    <source>
        <dbReference type="EMBL" id="RIH80027.1"/>
    </source>
</evidence>
<comment type="caution">
    <text evidence="1">The sequence shown here is derived from an EMBL/GenBank/DDBJ whole genome shotgun (WGS) entry which is preliminary data.</text>
</comment>
<dbReference type="OrthoDB" id="27346at2"/>
<dbReference type="RefSeq" id="WP_119316451.1">
    <property type="nucleotide sequence ID" value="NZ_QXDL01000238.1"/>
</dbReference>
<sequence length="80" mass="9142">MDILLAALILGLAVYFLFRIGRAFWPKRFGSASLPGSSSRLRCPLCGDRLNNAEVEALRQGRRKCPRMAECPYQRSRWLN</sequence>
<accession>A0A399E5L7</accession>
<reference evidence="1 2" key="1">
    <citation type="submission" date="2018-08" db="EMBL/GenBank/DDBJ databases">
        <title>Meiothermus terrae DSM 26712 genome sequencing project.</title>
        <authorList>
            <person name="Da Costa M.S."/>
            <person name="Albuquerque L."/>
            <person name="Raposo P."/>
            <person name="Froufe H.J.C."/>
            <person name="Barroso C.S."/>
            <person name="Egas C."/>
        </authorList>
    </citation>
    <scope>NUCLEOTIDE SEQUENCE [LARGE SCALE GENOMIC DNA]</scope>
    <source>
        <strain evidence="1 2">DSM 26712</strain>
    </source>
</reference>
<protein>
    <submittedName>
        <fullName evidence="1">Uncharacterized protein</fullName>
    </submittedName>
</protein>
<gene>
    <name evidence="1" type="ORF">Mterra_03557</name>
</gene>
<keyword evidence="2" id="KW-1185">Reference proteome</keyword>
<dbReference type="EMBL" id="QXDL01000238">
    <property type="protein sequence ID" value="RIH80027.1"/>
    <property type="molecule type" value="Genomic_DNA"/>
</dbReference>
<organism evidence="1 2">
    <name type="scientific">Calidithermus terrae</name>
    <dbReference type="NCBI Taxonomy" id="1408545"/>
    <lineage>
        <taxon>Bacteria</taxon>
        <taxon>Thermotogati</taxon>
        <taxon>Deinococcota</taxon>
        <taxon>Deinococci</taxon>
        <taxon>Thermales</taxon>
        <taxon>Thermaceae</taxon>
        <taxon>Calidithermus</taxon>
    </lineage>
</organism>
<proteinExistence type="predicted"/>
<dbReference type="Proteomes" id="UP000265715">
    <property type="component" value="Unassembled WGS sequence"/>
</dbReference>
<evidence type="ECO:0000313" key="2">
    <source>
        <dbReference type="Proteomes" id="UP000265715"/>
    </source>
</evidence>
<name>A0A399E5L7_9DEIN</name>
<dbReference type="AlphaFoldDB" id="A0A399E5L7"/>